<evidence type="ECO:0000256" key="8">
    <source>
        <dbReference type="SAM" id="MobiDB-lite"/>
    </source>
</evidence>
<dbReference type="GO" id="GO:0009277">
    <property type="term" value="C:fungal-type cell wall"/>
    <property type="evidence" value="ECO:0007669"/>
    <property type="project" value="TreeGrafter"/>
</dbReference>
<comment type="similarity">
    <text evidence="2">Belongs to the PGA52 family.</text>
</comment>
<feature type="compositionally biased region" description="Basic residues" evidence="8">
    <location>
        <begin position="143"/>
        <end position="161"/>
    </location>
</feature>
<dbReference type="AlphaFoldDB" id="A0AAV9GTE4"/>
<gene>
    <name evidence="12" type="ORF">QBC34DRAFT_457861</name>
</gene>
<comment type="catalytic activity">
    <reaction evidence="1">
        <text>Hydrolysis of (1-&gt;3)-beta-D-glucosidic linkages in (1-&gt;3)-beta-D-glucans.</text>
        <dbReference type="EC" id="3.2.1.39"/>
    </reaction>
</comment>
<accession>A0AAV9GTE4</accession>
<feature type="region of interest" description="Disordered" evidence="8">
    <location>
        <begin position="203"/>
        <end position="232"/>
    </location>
</feature>
<feature type="domain" description="Cell wall protein YJL171C/Tos1 N-terminal" evidence="11">
    <location>
        <begin position="50"/>
        <end position="110"/>
    </location>
</feature>
<keyword evidence="5" id="KW-0378">Hydrolase</keyword>
<evidence type="ECO:0000313" key="13">
    <source>
        <dbReference type="Proteomes" id="UP001321760"/>
    </source>
</evidence>
<evidence type="ECO:0000259" key="10">
    <source>
        <dbReference type="Pfam" id="PF10287"/>
    </source>
</evidence>
<keyword evidence="4 9" id="KW-0732">Signal</keyword>
<evidence type="ECO:0000256" key="9">
    <source>
        <dbReference type="SAM" id="SignalP"/>
    </source>
</evidence>
<dbReference type="Pfam" id="PF10287">
    <property type="entry name" value="YJL171C_Tos1_C"/>
    <property type="match status" value="1"/>
</dbReference>
<name>A0AAV9GTE4_9PEZI</name>
<evidence type="ECO:0000256" key="3">
    <source>
        <dbReference type="ARBA" id="ARBA00012780"/>
    </source>
</evidence>
<feature type="region of interest" description="Disordered" evidence="8">
    <location>
        <begin position="112"/>
        <end position="165"/>
    </location>
</feature>
<sequence>MKPPIIVALTASAIGTVNAAVVARGTSSDQLCAGKGFLENGNWYCQPVHHITYQNVGVKGEYQDVVGMNQQTGACEFKTREFSGPLAPFNEPMYIHFRGPMRLKQVAVYLPGSDQRKREEGSSTSESREKLSQEEEANDQKHTYSHHHRHRHLHRQFRHRHHPEEQVTKLAKRVCEPITWVTATISGSVVSWINDYCPDQTAAPAPATSANWSPEPAPTTTTPATPTTTIRNSLPPFMFPSATNRNAISSPSSPPSPLGSFTRIAHYHAARQISSGLTFLANRGNPHISGTWTPQFGNTLSYVNSAGTDCAPSPQTLADTLLPSEHEVLLATDQPCDASSCGYIQPGSVAYKGFPSISGTRLVLIDFSMPHAEGQNMPAIWMLNSRVPLTGQYCPCSCWSSGCGEFDVFETLAGGSNKAKSAFHGVFRGGDSNYFERPVGGTVRVAVGFDGEGGRVGVKVLGDVGEGEEMRESLEEGEWRGLMGGDEGDFEGEGMGSVFRVGT</sequence>
<comment type="caution">
    <text evidence="12">The sequence shown here is derived from an EMBL/GenBank/DDBJ whole genome shotgun (WGS) entry which is preliminary data.</text>
</comment>
<dbReference type="GO" id="GO:0042973">
    <property type="term" value="F:glucan endo-1,3-beta-D-glucosidase activity"/>
    <property type="evidence" value="ECO:0007669"/>
    <property type="project" value="UniProtKB-EC"/>
</dbReference>
<keyword evidence="13" id="KW-1185">Reference proteome</keyword>
<dbReference type="PANTHER" id="PTHR31737">
    <property type="entry name" value="PROTEIN TOS1"/>
    <property type="match status" value="1"/>
</dbReference>
<dbReference type="InterPro" id="IPR018805">
    <property type="entry name" value="YJL171C/Tos1_C"/>
</dbReference>
<dbReference type="EMBL" id="MU865927">
    <property type="protein sequence ID" value="KAK4451571.1"/>
    <property type="molecule type" value="Genomic_DNA"/>
</dbReference>
<dbReference type="Proteomes" id="UP001321760">
    <property type="component" value="Unassembled WGS sequence"/>
</dbReference>
<reference evidence="12" key="2">
    <citation type="submission" date="2023-05" db="EMBL/GenBank/DDBJ databases">
        <authorList>
            <consortium name="Lawrence Berkeley National Laboratory"/>
            <person name="Steindorff A."/>
            <person name="Hensen N."/>
            <person name="Bonometti L."/>
            <person name="Westerberg I."/>
            <person name="Brannstrom I.O."/>
            <person name="Guillou S."/>
            <person name="Cros-Aarteil S."/>
            <person name="Calhoun S."/>
            <person name="Haridas S."/>
            <person name="Kuo A."/>
            <person name="Mondo S."/>
            <person name="Pangilinan J."/>
            <person name="Riley R."/>
            <person name="Labutti K."/>
            <person name="Andreopoulos B."/>
            <person name="Lipzen A."/>
            <person name="Chen C."/>
            <person name="Yanf M."/>
            <person name="Daum C."/>
            <person name="Ng V."/>
            <person name="Clum A."/>
            <person name="Ohm R."/>
            <person name="Martin F."/>
            <person name="Silar P."/>
            <person name="Natvig D."/>
            <person name="Lalanne C."/>
            <person name="Gautier V."/>
            <person name="Ament-Velasquez S.L."/>
            <person name="Kruys A."/>
            <person name="Hutchinson M.I."/>
            <person name="Powell A.J."/>
            <person name="Barry K."/>
            <person name="Miller A.N."/>
            <person name="Grigoriev I.V."/>
            <person name="Debuchy R."/>
            <person name="Gladieux P."/>
            <person name="Thoren M.H."/>
            <person name="Johannesson H."/>
        </authorList>
    </citation>
    <scope>NUCLEOTIDE SEQUENCE</scope>
    <source>
        <strain evidence="12">PSN243</strain>
    </source>
</reference>
<dbReference type="EC" id="3.2.1.39" evidence="3"/>
<organism evidence="12 13">
    <name type="scientific">Podospora aff. communis PSN243</name>
    <dbReference type="NCBI Taxonomy" id="3040156"/>
    <lineage>
        <taxon>Eukaryota</taxon>
        <taxon>Fungi</taxon>
        <taxon>Dikarya</taxon>
        <taxon>Ascomycota</taxon>
        <taxon>Pezizomycotina</taxon>
        <taxon>Sordariomycetes</taxon>
        <taxon>Sordariomycetidae</taxon>
        <taxon>Sordariales</taxon>
        <taxon>Podosporaceae</taxon>
        <taxon>Podospora</taxon>
    </lineage>
</organism>
<feature type="compositionally biased region" description="Low complexity" evidence="8">
    <location>
        <begin position="218"/>
        <end position="229"/>
    </location>
</feature>
<reference evidence="12" key="1">
    <citation type="journal article" date="2023" name="Mol. Phylogenet. Evol.">
        <title>Genome-scale phylogeny and comparative genomics of the fungal order Sordariales.</title>
        <authorList>
            <person name="Hensen N."/>
            <person name="Bonometti L."/>
            <person name="Westerberg I."/>
            <person name="Brannstrom I.O."/>
            <person name="Guillou S."/>
            <person name="Cros-Aarteil S."/>
            <person name="Calhoun S."/>
            <person name="Haridas S."/>
            <person name="Kuo A."/>
            <person name="Mondo S."/>
            <person name="Pangilinan J."/>
            <person name="Riley R."/>
            <person name="LaButti K."/>
            <person name="Andreopoulos B."/>
            <person name="Lipzen A."/>
            <person name="Chen C."/>
            <person name="Yan M."/>
            <person name="Daum C."/>
            <person name="Ng V."/>
            <person name="Clum A."/>
            <person name="Steindorff A."/>
            <person name="Ohm R.A."/>
            <person name="Martin F."/>
            <person name="Silar P."/>
            <person name="Natvig D.O."/>
            <person name="Lalanne C."/>
            <person name="Gautier V."/>
            <person name="Ament-Velasquez S.L."/>
            <person name="Kruys A."/>
            <person name="Hutchinson M.I."/>
            <person name="Powell A.J."/>
            <person name="Barry K."/>
            <person name="Miller A.N."/>
            <person name="Grigoriev I.V."/>
            <person name="Debuchy R."/>
            <person name="Gladieux P."/>
            <person name="Hiltunen Thoren M."/>
            <person name="Johannesson H."/>
        </authorList>
    </citation>
    <scope>NUCLEOTIDE SEQUENCE</scope>
    <source>
        <strain evidence="12">PSN243</strain>
    </source>
</reference>
<dbReference type="Gene3D" id="2.60.120.200">
    <property type="match status" value="1"/>
</dbReference>
<protein>
    <recommendedName>
        <fullName evidence="3">glucan endo-1,3-beta-D-glucosidase</fullName>
        <ecNumber evidence="3">3.2.1.39</ecNumber>
    </recommendedName>
</protein>
<feature type="domain" description="Cell wall protein YJL171C/Tos1 C-terminal" evidence="10">
    <location>
        <begin position="259"/>
        <end position="463"/>
    </location>
</feature>
<evidence type="ECO:0000256" key="6">
    <source>
        <dbReference type="ARBA" id="ARBA00023295"/>
    </source>
</evidence>
<evidence type="ECO:0000256" key="4">
    <source>
        <dbReference type="ARBA" id="ARBA00022729"/>
    </source>
</evidence>
<feature type="compositionally biased region" description="Basic and acidic residues" evidence="8">
    <location>
        <begin position="114"/>
        <end position="142"/>
    </location>
</feature>
<keyword evidence="7" id="KW-0961">Cell wall biogenesis/degradation</keyword>
<dbReference type="PANTHER" id="PTHR31737:SF2">
    <property type="entry name" value="PROTEIN TOS1"/>
    <property type="match status" value="1"/>
</dbReference>
<feature type="signal peptide" evidence="9">
    <location>
        <begin position="1"/>
        <end position="19"/>
    </location>
</feature>
<dbReference type="Pfam" id="PF10290">
    <property type="entry name" value="YJL171C_Tos1_N"/>
    <property type="match status" value="1"/>
</dbReference>
<evidence type="ECO:0000256" key="7">
    <source>
        <dbReference type="ARBA" id="ARBA00023316"/>
    </source>
</evidence>
<evidence type="ECO:0000256" key="1">
    <source>
        <dbReference type="ARBA" id="ARBA00000382"/>
    </source>
</evidence>
<feature type="chain" id="PRO_5043687249" description="glucan endo-1,3-beta-D-glucosidase" evidence="9">
    <location>
        <begin position="20"/>
        <end position="503"/>
    </location>
</feature>
<dbReference type="GO" id="GO:0071555">
    <property type="term" value="P:cell wall organization"/>
    <property type="evidence" value="ECO:0007669"/>
    <property type="project" value="UniProtKB-KW"/>
</dbReference>
<evidence type="ECO:0000313" key="12">
    <source>
        <dbReference type="EMBL" id="KAK4451571.1"/>
    </source>
</evidence>
<keyword evidence="6" id="KW-0326">Glycosidase</keyword>
<evidence type="ECO:0000256" key="2">
    <source>
        <dbReference type="ARBA" id="ARBA00006055"/>
    </source>
</evidence>
<evidence type="ECO:0000256" key="5">
    <source>
        <dbReference type="ARBA" id="ARBA00022801"/>
    </source>
</evidence>
<evidence type="ECO:0000259" key="11">
    <source>
        <dbReference type="Pfam" id="PF10290"/>
    </source>
</evidence>
<proteinExistence type="inferred from homology"/>
<dbReference type="InterPro" id="IPR018807">
    <property type="entry name" value="YJL171C/Tos1_N"/>
</dbReference>